<comment type="caution">
    <text evidence="5">The sequence shown here is derived from an EMBL/GenBank/DDBJ whole genome shotgun (WGS) entry which is preliminary data.</text>
</comment>
<dbReference type="Pfam" id="PF23359">
    <property type="entry name" value="Lsr2_DNA-bd"/>
    <property type="match status" value="1"/>
</dbReference>
<keyword evidence="6" id="KW-1185">Reference proteome</keyword>
<feature type="region of interest" description="Disordered" evidence="2">
    <location>
        <begin position="69"/>
        <end position="88"/>
    </location>
</feature>
<evidence type="ECO:0000259" key="4">
    <source>
        <dbReference type="Pfam" id="PF23359"/>
    </source>
</evidence>
<sequence>MWTIRRTMARREITQYFDDLDNSPLTEAELNVVRFSVDGTDYTLDVSADNAARFRDALSPFLEAARIVPAAPRPRRRGGMSDANRTRTRQIRLWAQDRGIEVASRGKIPQNVIDAYDNANS</sequence>
<dbReference type="GO" id="GO:0016746">
    <property type="term" value="F:acyltransferase activity"/>
    <property type="evidence" value="ECO:0007669"/>
    <property type="project" value="InterPro"/>
</dbReference>
<organism evidence="5 6">
    <name type="scientific">Corynebacterium durum F0235</name>
    <dbReference type="NCBI Taxonomy" id="1035195"/>
    <lineage>
        <taxon>Bacteria</taxon>
        <taxon>Bacillati</taxon>
        <taxon>Actinomycetota</taxon>
        <taxon>Actinomycetes</taxon>
        <taxon>Mycobacteriales</taxon>
        <taxon>Corynebacteriaceae</taxon>
        <taxon>Corynebacterium</taxon>
    </lineage>
</organism>
<dbReference type="Pfam" id="PF11774">
    <property type="entry name" value="Lsr2"/>
    <property type="match status" value="1"/>
</dbReference>
<keyword evidence="1" id="KW-0238">DNA-binding</keyword>
<dbReference type="eggNOG" id="ENOG5032RKK">
    <property type="taxonomic scope" value="Bacteria"/>
</dbReference>
<dbReference type="HOGENOM" id="CLU_139818_1_0_11"/>
<evidence type="ECO:0000259" key="3">
    <source>
        <dbReference type="Pfam" id="PF11774"/>
    </source>
</evidence>
<dbReference type="Proteomes" id="UP000010445">
    <property type="component" value="Unassembled WGS sequence"/>
</dbReference>
<dbReference type="InterPro" id="IPR036625">
    <property type="entry name" value="E3-bd_dom_sf"/>
</dbReference>
<dbReference type="GO" id="GO:0003677">
    <property type="term" value="F:DNA binding"/>
    <property type="evidence" value="ECO:0007669"/>
    <property type="project" value="UniProtKB-KW"/>
</dbReference>
<evidence type="ECO:0000313" key="5">
    <source>
        <dbReference type="EMBL" id="EKX88022.1"/>
    </source>
</evidence>
<feature type="domain" description="Lsr2 dimerization" evidence="3">
    <location>
        <begin position="8"/>
        <end position="67"/>
    </location>
</feature>
<dbReference type="Gene3D" id="3.30.60.230">
    <property type="entry name" value="Lsr2, dimerization domain"/>
    <property type="match status" value="1"/>
</dbReference>
<accession>L1M9X3</accession>
<reference evidence="5 6" key="1">
    <citation type="submission" date="2012-05" db="EMBL/GenBank/DDBJ databases">
        <authorList>
            <person name="Weinstock G."/>
            <person name="Sodergren E."/>
            <person name="Lobos E.A."/>
            <person name="Fulton L."/>
            <person name="Fulton R."/>
            <person name="Courtney L."/>
            <person name="Fronick C."/>
            <person name="O'Laughlin M."/>
            <person name="Godfrey J."/>
            <person name="Wilson R.M."/>
            <person name="Miner T."/>
            <person name="Farmer C."/>
            <person name="Delehaunty K."/>
            <person name="Cordes M."/>
            <person name="Minx P."/>
            <person name="Tomlinson C."/>
            <person name="Chen J."/>
            <person name="Wollam A."/>
            <person name="Pepin K.H."/>
            <person name="Bhonagiri V."/>
            <person name="Zhang X."/>
            <person name="Suruliraj S."/>
            <person name="Warren W."/>
            <person name="Mitreva M."/>
            <person name="Mardis E.R."/>
            <person name="Wilson R.K."/>
        </authorList>
    </citation>
    <scope>NUCLEOTIDE SEQUENCE [LARGE SCALE GENOMIC DNA]</scope>
    <source>
        <strain evidence="5 6">F0235</strain>
    </source>
</reference>
<gene>
    <name evidence="5" type="ORF">HMPREF9997_02385</name>
</gene>
<dbReference type="AlphaFoldDB" id="L1M9X3"/>
<dbReference type="EMBL" id="AMEM01000040">
    <property type="protein sequence ID" value="EKX88022.1"/>
    <property type="molecule type" value="Genomic_DNA"/>
</dbReference>
<proteinExistence type="predicted"/>
<dbReference type="PATRIC" id="fig|1035195.3.peg.2130"/>
<dbReference type="STRING" id="1035195.HMPREF9997_02385"/>
<dbReference type="InterPro" id="IPR024412">
    <property type="entry name" value="Lsr2_dim_dom"/>
</dbReference>
<feature type="domain" description="Lsr2 DNA-binding" evidence="4">
    <location>
        <begin position="84"/>
        <end position="119"/>
    </location>
</feature>
<evidence type="ECO:0000313" key="6">
    <source>
        <dbReference type="Proteomes" id="UP000010445"/>
    </source>
</evidence>
<name>L1M9X3_9CORY</name>
<dbReference type="InterPro" id="IPR042261">
    <property type="entry name" value="Lsr2-like_dimerization"/>
</dbReference>
<dbReference type="InterPro" id="IPR055370">
    <property type="entry name" value="Lsr2_DNA-bd"/>
</dbReference>
<protein>
    <submittedName>
        <fullName evidence="5">Lsr2 family protein</fullName>
    </submittedName>
</protein>
<dbReference type="Gene3D" id="4.10.320.10">
    <property type="entry name" value="E3-binding domain"/>
    <property type="match status" value="1"/>
</dbReference>
<evidence type="ECO:0000256" key="1">
    <source>
        <dbReference type="ARBA" id="ARBA00023125"/>
    </source>
</evidence>
<evidence type="ECO:0000256" key="2">
    <source>
        <dbReference type="SAM" id="MobiDB-lite"/>
    </source>
</evidence>